<reference evidence="7 8" key="1">
    <citation type="submission" date="2024-09" db="EMBL/GenBank/DDBJ databases">
        <authorList>
            <person name="Sun Q."/>
            <person name="Mori K."/>
        </authorList>
    </citation>
    <scope>NUCLEOTIDE SEQUENCE [LARGE SCALE GENOMIC DNA]</scope>
    <source>
        <strain evidence="7 8">NCAIM B.02301</strain>
    </source>
</reference>
<gene>
    <name evidence="7" type="ORF">ACFFH4_25650</name>
</gene>
<evidence type="ECO:0000256" key="2">
    <source>
        <dbReference type="ARBA" id="ARBA00022692"/>
    </source>
</evidence>
<dbReference type="InterPro" id="IPR001902">
    <property type="entry name" value="SLC26A/SulP_fam"/>
</dbReference>
<feature type="transmembrane region" description="Helical" evidence="5">
    <location>
        <begin position="66"/>
        <end position="91"/>
    </location>
</feature>
<feature type="transmembrane region" description="Helical" evidence="5">
    <location>
        <begin position="35"/>
        <end position="54"/>
    </location>
</feature>
<evidence type="ECO:0000313" key="8">
    <source>
        <dbReference type="Proteomes" id="UP001589833"/>
    </source>
</evidence>
<dbReference type="InterPro" id="IPR011547">
    <property type="entry name" value="SLC26A/SulP_dom"/>
</dbReference>
<name>A0ABV6NN88_9BACI</name>
<keyword evidence="3 5" id="KW-1133">Transmembrane helix</keyword>
<evidence type="ECO:0000256" key="4">
    <source>
        <dbReference type="ARBA" id="ARBA00023136"/>
    </source>
</evidence>
<evidence type="ECO:0000256" key="3">
    <source>
        <dbReference type="ARBA" id="ARBA00022989"/>
    </source>
</evidence>
<organism evidence="7 8">
    <name type="scientific">Halalkalibacter alkalisediminis</name>
    <dbReference type="NCBI Taxonomy" id="935616"/>
    <lineage>
        <taxon>Bacteria</taxon>
        <taxon>Bacillati</taxon>
        <taxon>Bacillota</taxon>
        <taxon>Bacilli</taxon>
        <taxon>Bacillales</taxon>
        <taxon>Bacillaceae</taxon>
        <taxon>Halalkalibacter</taxon>
    </lineage>
</organism>
<evidence type="ECO:0000256" key="1">
    <source>
        <dbReference type="ARBA" id="ARBA00004141"/>
    </source>
</evidence>
<evidence type="ECO:0000313" key="7">
    <source>
        <dbReference type="EMBL" id="MFC0562229.1"/>
    </source>
</evidence>
<dbReference type="Pfam" id="PF00916">
    <property type="entry name" value="Sulfate_transp"/>
    <property type="match status" value="1"/>
</dbReference>
<accession>A0ABV6NN88</accession>
<feature type="transmembrane region" description="Helical" evidence="5">
    <location>
        <begin position="6"/>
        <end position="28"/>
    </location>
</feature>
<proteinExistence type="predicted"/>
<sequence>MAYAMLAGLPPVMGLYASTHLLIIYAFFASSRYLSIGPVAITSLLVFSGVSVYAEPGTFEYFSFTIVLALMVGTIQLLFGLMKVGMIIKLIPHSIKSMGRMGQGTCPPVPFSS</sequence>
<dbReference type="EMBL" id="JBHLTR010000115">
    <property type="protein sequence ID" value="MFC0562229.1"/>
    <property type="molecule type" value="Genomic_DNA"/>
</dbReference>
<feature type="domain" description="SLC26A/SulP transporter" evidence="6">
    <location>
        <begin position="1"/>
        <end position="95"/>
    </location>
</feature>
<evidence type="ECO:0000256" key="5">
    <source>
        <dbReference type="SAM" id="Phobius"/>
    </source>
</evidence>
<dbReference type="PANTHER" id="PTHR11814">
    <property type="entry name" value="SULFATE TRANSPORTER"/>
    <property type="match status" value="1"/>
</dbReference>
<keyword evidence="8" id="KW-1185">Reference proteome</keyword>
<comment type="caution">
    <text evidence="7">The sequence shown here is derived from an EMBL/GenBank/DDBJ whole genome shotgun (WGS) entry which is preliminary data.</text>
</comment>
<keyword evidence="4 5" id="KW-0472">Membrane</keyword>
<comment type="subcellular location">
    <subcellularLocation>
        <location evidence="1">Membrane</location>
        <topology evidence="1">Multi-pass membrane protein</topology>
    </subcellularLocation>
</comment>
<protein>
    <submittedName>
        <fullName evidence="7">SulP family inorganic anion transporter</fullName>
    </submittedName>
</protein>
<keyword evidence="2 5" id="KW-0812">Transmembrane</keyword>
<evidence type="ECO:0000259" key="6">
    <source>
        <dbReference type="Pfam" id="PF00916"/>
    </source>
</evidence>
<dbReference type="Proteomes" id="UP001589833">
    <property type="component" value="Unassembled WGS sequence"/>
</dbReference>